<dbReference type="EMBL" id="KN837176">
    <property type="protein sequence ID" value="KIJ36600.1"/>
    <property type="molecule type" value="Genomic_DNA"/>
</dbReference>
<dbReference type="OrthoDB" id="2094832at2759"/>
<proteinExistence type="inferred from homology"/>
<evidence type="ECO:0000256" key="1">
    <source>
        <dbReference type="ARBA" id="ARBA00005179"/>
    </source>
</evidence>
<feature type="non-terminal residue" evidence="5">
    <location>
        <position position="1"/>
    </location>
</feature>
<evidence type="ECO:0000256" key="3">
    <source>
        <dbReference type="ARBA" id="ARBA00022691"/>
    </source>
</evidence>
<keyword evidence="6" id="KW-1185">Reference proteome</keyword>
<name>A0A0C9VG55_SPHS4</name>
<evidence type="ECO:0000313" key="5">
    <source>
        <dbReference type="EMBL" id="KIJ36600.1"/>
    </source>
</evidence>
<sequence length="235" mass="26161">RLKISRLPYYQQFLELVKEHPDAIYLDIGCCFGNDVRKAAADGYPLGNIIASDLRGDFWQLGHRLFNTTQDTFPVPFVEGDVFQDSHISSLLTLPAEHQSIDADTLSKLNSLTPLKGAISAIHASALFHLFDESHQKILARKLACLLSPRPGSMIFGVHVGRPVKGFRVEGAGLGGLGASMFCHSAESWKTLWEEKIFPPGTIHVEAEVTEMSRDDLNAPPSIKFYQLTWCIRRL</sequence>
<dbReference type="Proteomes" id="UP000054279">
    <property type="component" value="Unassembled WGS sequence"/>
</dbReference>
<dbReference type="PANTHER" id="PTHR35897:SF1">
    <property type="entry name" value="METHYLTRANSFERASE AUSD"/>
    <property type="match status" value="1"/>
</dbReference>
<dbReference type="HOGENOM" id="CLU_051542_1_1_1"/>
<dbReference type="SUPFAM" id="SSF53335">
    <property type="entry name" value="S-adenosyl-L-methionine-dependent methyltransferases"/>
    <property type="match status" value="1"/>
</dbReference>
<dbReference type="InterPro" id="IPR051654">
    <property type="entry name" value="Meroterpenoid_MTases"/>
</dbReference>
<reference evidence="5 6" key="1">
    <citation type="submission" date="2014-06" db="EMBL/GenBank/DDBJ databases">
        <title>Evolutionary Origins and Diversification of the Mycorrhizal Mutualists.</title>
        <authorList>
            <consortium name="DOE Joint Genome Institute"/>
            <consortium name="Mycorrhizal Genomics Consortium"/>
            <person name="Kohler A."/>
            <person name="Kuo A."/>
            <person name="Nagy L.G."/>
            <person name="Floudas D."/>
            <person name="Copeland A."/>
            <person name="Barry K.W."/>
            <person name="Cichocki N."/>
            <person name="Veneault-Fourrey C."/>
            <person name="LaButti K."/>
            <person name="Lindquist E.A."/>
            <person name="Lipzen A."/>
            <person name="Lundell T."/>
            <person name="Morin E."/>
            <person name="Murat C."/>
            <person name="Riley R."/>
            <person name="Ohm R."/>
            <person name="Sun H."/>
            <person name="Tunlid A."/>
            <person name="Henrissat B."/>
            <person name="Grigoriev I.V."/>
            <person name="Hibbett D.S."/>
            <person name="Martin F."/>
        </authorList>
    </citation>
    <scope>NUCLEOTIDE SEQUENCE [LARGE SCALE GENOMIC DNA]</scope>
    <source>
        <strain evidence="5 6">SS14</strain>
    </source>
</reference>
<evidence type="ECO:0000313" key="6">
    <source>
        <dbReference type="Proteomes" id="UP000054279"/>
    </source>
</evidence>
<comment type="pathway">
    <text evidence="1">Secondary metabolite biosynthesis.</text>
</comment>
<comment type="similarity">
    <text evidence="4">Belongs to the class I-like SAM-binding methyltransferase superfamily.</text>
</comment>
<dbReference type="GO" id="GO:0016740">
    <property type="term" value="F:transferase activity"/>
    <property type="evidence" value="ECO:0007669"/>
    <property type="project" value="UniProtKB-KW"/>
</dbReference>
<accession>A0A0C9VG55</accession>
<dbReference type="InterPro" id="IPR029063">
    <property type="entry name" value="SAM-dependent_MTases_sf"/>
</dbReference>
<keyword evidence="2" id="KW-0808">Transferase</keyword>
<dbReference type="PANTHER" id="PTHR35897">
    <property type="entry name" value="METHYLTRANSFERASE AUSD"/>
    <property type="match status" value="1"/>
</dbReference>
<dbReference type="Gene3D" id="3.40.50.150">
    <property type="entry name" value="Vaccinia Virus protein VP39"/>
    <property type="match status" value="1"/>
</dbReference>
<keyword evidence="3" id="KW-0949">S-adenosyl-L-methionine</keyword>
<organism evidence="5 6">
    <name type="scientific">Sphaerobolus stellatus (strain SS14)</name>
    <dbReference type="NCBI Taxonomy" id="990650"/>
    <lineage>
        <taxon>Eukaryota</taxon>
        <taxon>Fungi</taxon>
        <taxon>Dikarya</taxon>
        <taxon>Basidiomycota</taxon>
        <taxon>Agaricomycotina</taxon>
        <taxon>Agaricomycetes</taxon>
        <taxon>Phallomycetidae</taxon>
        <taxon>Geastrales</taxon>
        <taxon>Sphaerobolaceae</taxon>
        <taxon>Sphaerobolus</taxon>
    </lineage>
</organism>
<dbReference type="AlphaFoldDB" id="A0A0C9VG55"/>
<gene>
    <name evidence="5" type="ORF">M422DRAFT_179173</name>
</gene>
<evidence type="ECO:0008006" key="7">
    <source>
        <dbReference type="Google" id="ProtNLM"/>
    </source>
</evidence>
<evidence type="ECO:0000256" key="2">
    <source>
        <dbReference type="ARBA" id="ARBA00022679"/>
    </source>
</evidence>
<protein>
    <recommendedName>
        <fullName evidence="7">Methyltransferase domain-containing protein</fullName>
    </recommendedName>
</protein>
<evidence type="ECO:0000256" key="4">
    <source>
        <dbReference type="ARBA" id="ARBA00038314"/>
    </source>
</evidence>